<comment type="caution">
    <text evidence="3">The sequence shown here is derived from an EMBL/GenBank/DDBJ whole genome shotgun (WGS) entry which is preliminary data.</text>
</comment>
<dbReference type="Pfam" id="PF04187">
    <property type="entry name" value="Cofac_haem_bdg"/>
    <property type="match status" value="1"/>
</dbReference>
<dbReference type="Proteomes" id="UP000253941">
    <property type="component" value="Unassembled WGS sequence"/>
</dbReference>
<feature type="signal peptide" evidence="1">
    <location>
        <begin position="1"/>
        <end position="20"/>
    </location>
</feature>
<reference evidence="3 4" key="1">
    <citation type="submission" date="2018-07" db="EMBL/GenBank/DDBJ databases">
        <title>Venubactetium sediminum gen. nov., sp. nov., isolated from a marine solar saltern.</title>
        <authorList>
            <person name="Wang S."/>
        </authorList>
    </citation>
    <scope>NUCLEOTIDE SEQUENCE [LARGE SCALE GENOMIC DNA]</scope>
    <source>
        <strain evidence="3 4">WD2A32</strain>
    </source>
</reference>
<evidence type="ECO:0000313" key="3">
    <source>
        <dbReference type="EMBL" id="RDD63606.1"/>
    </source>
</evidence>
<evidence type="ECO:0000259" key="2">
    <source>
        <dbReference type="Pfam" id="PF04187"/>
    </source>
</evidence>
<dbReference type="InterPro" id="IPR016773">
    <property type="entry name" value="Fe3_uptake_reg_CjrA_prd"/>
</dbReference>
<feature type="chain" id="PRO_5016877222" description="Haem-binding uptake Tiki superfamily ChaN domain-containing protein" evidence="1">
    <location>
        <begin position="21"/>
        <end position="328"/>
    </location>
</feature>
<dbReference type="EMBL" id="QPMH01000001">
    <property type="protein sequence ID" value="RDD63606.1"/>
    <property type="molecule type" value="Genomic_DNA"/>
</dbReference>
<accession>A0A369TL32</accession>
<protein>
    <recommendedName>
        <fullName evidence="2">Haem-binding uptake Tiki superfamily ChaN domain-containing protein</fullName>
    </recommendedName>
</protein>
<keyword evidence="1" id="KW-0732">Signal</keyword>
<name>A0A369TL32_9PROT</name>
<dbReference type="CDD" id="cd14727">
    <property type="entry name" value="ChanN-like"/>
    <property type="match status" value="1"/>
</dbReference>
<gene>
    <name evidence="3" type="ORF">DRB17_00005</name>
</gene>
<dbReference type="SUPFAM" id="SSF159501">
    <property type="entry name" value="EreA/ChaN-like"/>
    <property type="match status" value="1"/>
</dbReference>
<dbReference type="PIRSF" id="PIRSF020419">
    <property type="entry name" value="Fe_uptake_reg_CjrA_prd"/>
    <property type="match status" value="1"/>
</dbReference>
<dbReference type="InterPro" id="IPR007314">
    <property type="entry name" value="Cofac_haem-bd_dom"/>
</dbReference>
<sequence>MFRALAVLLVASIWSFQVVSAELPPVPSDWRSEVFADHPLTGSLWNAASGTRATPAELAEAGAAADFVLLGEKHDNPDHHRLQAWMVEALAALGARPAVAFEMIDADQADALQDHLAARPRDAAGLGPAIGWKERGWPDWEIYEPVAAAALRAGLPVRAADVAQPLQRKVGREGLAALAERRVRTLGLDRDLPEALRADLRQELVESHCNMLPDEAIAPMAKVQRLRDAAMAESLVSAAKEGVGQAVLIAGNGHVRGDRGVPWYLRDRLAEPKVLTLAILEVREGETNWRSYMSVAHGDAPPAFDYVWFTPRVDNEDPCEKFADQFRN</sequence>
<evidence type="ECO:0000256" key="1">
    <source>
        <dbReference type="SAM" id="SignalP"/>
    </source>
</evidence>
<dbReference type="RefSeq" id="WP_114580119.1">
    <property type="nucleotide sequence ID" value="NZ_QPMH01000001.1"/>
</dbReference>
<dbReference type="Gene3D" id="3.40.50.11550">
    <property type="match status" value="1"/>
</dbReference>
<proteinExistence type="predicted"/>
<dbReference type="AlphaFoldDB" id="A0A369TL32"/>
<organism evidence="3 4">
    <name type="scientific">Ferruginivarius sediminum</name>
    <dbReference type="NCBI Taxonomy" id="2661937"/>
    <lineage>
        <taxon>Bacteria</taxon>
        <taxon>Pseudomonadati</taxon>
        <taxon>Pseudomonadota</taxon>
        <taxon>Alphaproteobacteria</taxon>
        <taxon>Rhodospirillales</taxon>
        <taxon>Rhodospirillaceae</taxon>
        <taxon>Ferruginivarius</taxon>
    </lineage>
</organism>
<keyword evidence="4" id="KW-1185">Reference proteome</keyword>
<feature type="domain" description="Haem-binding uptake Tiki superfamily ChaN" evidence="2">
    <location>
        <begin position="60"/>
        <end position="265"/>
    </location>
</feature>
<evidence type="ECO:0000313" key="4">
    <source>
        <dbReference type="Proteomes" id="UP000253941"/>
    </source>
</evidence>